<protein>
    <submittedName>
        <fullName evidence="1">Uncharacterized protein</fullName>
    </submittedName>
</protein>
<evidence type="ECO:0000313" key="2">
    <source>
        <dbReference type="Proteomes" id="UP000024816"/>
    </source>
</evidence>
<comment type="caution">
    <text evidence="1">The sequence shown here is derived from an EMBL/GenBank/DDBJ whole genome shotgun (WGS) entry which is preliminary data.</text>
</comment>
<accession>A0A059F6F6</accession>
<organism evidence="1 2">
    <name type="scientific">Hyphomonas jannaschiana VP2</name>
    <dbReference type="NCBI Taxonomy" id="1280952"/>
    <lineage>
        <taxon>Bacteria</taxon>
        <taxon>Pseudomonadati</taxon>
        <taxon>Pseudomonadota</taxon>
        <taxon>Alphaproteobacteria</taxon>
        <taxon>Hyphomonadales</taxon>
        <taxon>Hyphomonadaceae</taxon>
        <taxon>Hyphomonas</taxon>
    </lineage>
</organism>
<sequence length="356" mass="38968">MITQIRTALFSAILFAIGFVVVAIPLSLGLRAATPMPDLLVLSPKLEAYKAAPEKYDTVFIGSSRTFYHILPDAVEAGAAEAGCPNWNVYNLGVFGLTGAEQDWMIDQVTAAGGDSLKRIVIEDALPNERTLDGVTTNRARYFSSPDMWPAQIASITSYPESLPKRVFRGGMFALGTGFDLSGVGRGAELLFPPGDPEEPKSFDLSNDGFEALGSIMTPDIEARRQDFEDKPDQFKQDLALYGAHSDEDVSARAAYLAQRLDRLNARGLNAALYISPDLPELDRTPRTGEAVKALGDYKVLNFNRPDVYPELFERDLWFDFSHFGETGARMLSRKVGAEYCAMSSTGKDTVANAVR</sequence>
<gene>
    <name evidence="1" type="ORF">HJA_15991</name>
</gene>
<dbReference type="OrthoDB" id="7615330at2"/>
<keyword evidence="2" id="KW-1185">Reference proteome</keyword>
<dbReference type="STRING" id="1280952.HJA_15991"/>
<dbReference type="RefSeq" id="WP_035584154.1">
    <property type="nucleotide sequence ID" value="NZ_ARYJ01000015.1"/>
</dbReference>
<proteinExistence type="predicted"/>
<dbReference type="eggNOG" id="ENOG5032TC5">
    <property type="taxonomic scope" value="Bacteria"/>
</dbReference>
<dbReference type="EMBL" id="ARYJ01000015">
    <property type="protein sequence ID" value="KCZ83940.1"/>
    <property type="molecule type" value="Genomic_DNA"/>
</dbReference>
<dbReference type="Proteomes" id="UP000024816">
    <property type="component" value="Unassembled WGS sequence"/>
</dbReference>
<dbReference type="AlphaFoldDB" id="A0A059F6F6"/>
<dbReference type="PATRIC" id="fig|1280952.3.peg.3201"/>
<name>A0A059F6F6_9PROT</name>
<reference evidence="1 2" key="1">
    <citation type="journal article" date="2014" name="Antonie Van Leeuwenhoek">
        <title>Hyphomonas beringensis sp. nov. and Hyphomonas chukchiensis sp. nov., isolated from surface seawater of the Bering Sea and Chukchi Sea.</title>
        <authorList>
            <person name="Li C."/>
            <person name="Lai Q."/>
            <person name="Li G."/>
            <person name="Dong C."/>
            <person name="Wang J."/>
            <person name="Liao Y."/>
            <person name="Shao Z."/>
        </authorList>
    </citation>
    <scope>NUCLEOTIDE SEQUENCE [LARGE SCALE GENOMIC DNA]</scope>
    <source>
        <strain evidence="1 2">VP2</strain>
    </source>
</reference>
<evidence type="ECO:0000313" key="1">
    <source>
        <dbReference type="EMBL" id="KCZ83940.1"/>
    </source>
</evidence>